<reference evidence="2" key="1">
    <citation type="submission" date="2024-03" db="EMBL/GenBank/DDBJ databases">
        <authorList>
            <consortium name="ELIXIR-Norway"/>
            <consortium name="Elixir Norway"/>
        </authorList>
    </citation>
    <scope>NUCLEOTIDE SEQUENCE</scope>
</reference>
<protein>
    <submittedName>
        <fullName evidence="2">Uncharacterized protein</fullName>
    </submittedName>
</protein>
<evidence type="ECO:0000313" key="2">
    <source>
        <dbReference type="EMBL" id="CAK9879385.1"/>
    </source>
</evidence>
<gene>
    <name evidence="2" type="ORF">CSSPJE1EN2_LOCUS20938</name>
</gene>
<dbReference type="Proteomes" id="UP001497522">
    <property type="component" value="Chromosome 7"/>
</dbReference>
<organism evidence="2 3">
    <name type="scientific">Sphagnum jensenii</name>
    <dbReference type="NCBI Taxonomy" id="128206"/>
    <lineage>
        <taxon>Eukaryota</taxon>
        <taxon>Viridiplantae</taxon>
        <taxon>Streptophyta</taxon>
        <taxon>Embryophyta</taxon>
        <taxon>Bryophyta</taxon>
        <taxon>Sphagnophytina</taxon>
        <taxon>Sphagnopsida</taxon>
        <taxon>Sphagnales</taxon>
        <taxon>Sphagnaceae</taxon>
        <taxon>Sphagnum</taxon>
    </lineage>
</organism>
<sequence length="87" mass="9348">MDDDVPPALSNRSREALRAPVTLSFSAAHGCAQSFAADAYRLSRAPGRWRMSSSSSTVVSPTNQRGDFSSSPSHAETRSASFPFSRI</sequence>
<evidence type="ECO:0000256" key="1">
    <source>
        <dbReference type="SAM" id="MobiDB-lite"/>
    </source>
</evidence>
<evidence type="ECO:0000313" key="3">
    <source>
        <dbReference type="Proteomes" id="UP001497522"/>
    </source>
</evidence>
<dbReference type="EMBL" id="OZ023708">
    <property type="protein sequence ID" value="CAK9879385.1"/>
    <property type="molecule type" value="Genomic_DNA"/>
</dbReference>
<keyword evidence="3" id="KW-1185">Reference proteome</keyword>
<feature type="compositionally biased region" description="Polar residues" evidence="1">
    <location>
        <begin position="61"/>
        <end position="87"/>
    </location>
</feature>
<feature type="region of interest" description="Disordered" evidence="1">
    <location>
        <begin position="46"/>
        <end position="87"/>
    </location>
</feature>
<proteinExistence type="predicted"/>
<name>A0ABP1BSX8_9BRYO</name>
<accession>A0ABP1BSX8</accession>